<accession>V5I4Q1</accession>
<reference evidence="3" key="1">
    <citation type="journal article" date="2014" name="Genome Announc.">
        <title>Draft genome sequence of the formaldehyde-resistant fungus Byssochlamys spectabilis No. 5 (anamorph Paecilomyces variotii No. 5) (NBRC109023).</title>
        <authorList>
            <person name="Oka T."/>
            <person name="Ekino K."/>
            <person name="Fukuda K."/>
            <person name="Nomura Y."/>
        </authorList>
    </citation>
    <scope>NUCLEOTIDE SEQUENCE [LARGE SCALE GENOMIC DNA]</scope>
    <source>
        <strain evidence="3">No. 5 / NBRC 109023</strain>
    </source>
</reference>
<gene>
    <name evidence="2" type="ORF">PVAR5_7364</name>
</gene>
<evidence type="ECO:0000313" key="3">
    <source>
        <dbReference type="Proteomes" id="UP000018001"/>
    </source>
</evidence>
<dbReference type="SMART" id="SM00471">
    <property type="entry name" value="HDc"/>
    <property type="match status" value="1"/>
</dbReference>
<comment type="caution">
    <text evidence="2">The sequence shown here is derived from an EMBL/GenBank/DDBJ whole genome shotgun (WGS) entry which is preliminary data.</text>
</comment>
<feature type="domain" description="HD/PDEase" evidence="1">
    <location>
        <begin position="78"/>
        <end position="209"/>
    </location>
</feature>
<name>V5I4Q1_BYSSN</name>
<proteinExistence type="predicted"/>
<dbReference type="PANTHER" id="PTHR35569">
    <property type="entry name" value="CYANAMIDE HYDRATASE DDI2-RELATED"/>
    <property type="match status" value="1"/>
</dbReference>
<dbReference type="eggNOG" id="ENOG502QTPD">
    <property type="taxonomic scope" value="Eukaryota"/>
</dbReference>
<dbReference type="Proteomes" id="UP000018001">
    <property type="component" value="Unassembled WGS sequence"/>
</dbReference>
<dbReference type="EMBL" id="BAUL01000255">
    <property type="protein sequence ID" value="GAD98665.1"/>
    <property type="molecule type" value="Genomic_DNA"/>
</dbReference>
<organism evidence="2 3">
    <name type="scientific">Byssochlamys spectabilis (strain No. 5 / NBRC 109023)</name>
    <name type="common">Paecilomyces variotii</name>
    <dbReference type="NCBI Taxonomy" id="1356009"/>
    <lineage>
        <taxon>Eukaryota</taxon>
        <taxon>Fungi</taxon>
        <taxon>Dikarya</taxon>
        <taxon>Ascomycota</taxon>
        <taxon>Pezizomycotina</taxon>
        <taxon>Eurotiomycetes</taxon>
        <taxon>Eurotiomycetidae</taxon>
        <taxon>Eurotiales</taxon>
        <taxon>Thermoascaceae</taxon>
        <taxon>Paecilomyces</taxon>
    </lineage>
</organism>
<dbReference type="FunCoup" id="V5I4Q1">
    <property type="interactions" value="18"/>
</dbReference>
<dbReference type="SUPFAM" id="SSF109604">
    <property type="entry name" value="HD-domain/PDEase-like"/>
    <property type="match status" value="1"/>
</dbReference>
<dbReference type="InterPro" id="IPR003607">
    <property type="entry name" value="HD/PDEase_dom"/>
</dbReference>
<dbReference type="InParanoid" id="V5I4Q1"/>
<dbReference type="AlphaFoldDB" id="V5I4Q1"/>
<dbReference type="NCBIfam" id="TIGR03401">
    <property type="entry name" value="cyanamide_fam"/>
    <property type="match status" value="1"/>
</dbReference>
<dbReference type="OrthoDB" id="409121at2759"/>
<dbReference type="CDD" id="cd00077">
    <property type="entry name" value="HDc"/>
    <property type="match status" value="1"/>
</dbReference>
<dbReference type="InterPro" id="IPR017771">
    <property type="entry name" value="Cyanamide_hydratase_HD"/>
</dbReference>
<keyword evidence="3" id="KW-1185">Reference proteome</keyword>
<evidence type="ECO:0000313" key="2">
    <source>
        <dbReference type="EMBL" id="GAD98665.1"/>
    </source>
</evidence>
<protein>
    <submittedName>
        <fullName evidence="2">HD domain containing protein</fullName>
    </submittedName>
</protein>
<dbReference type="PANTHER" id="PTHR35569:SF1">
    <property type="entry name" value="CYANAMIDE HYDRATASE DDI2-RELATED"/>
    <property type="match status" value="1"/>
</dbReference>
<sequence>MSSVFHQNQERPTKKKSTMADPVEVYGFTPVPSSAEVLKSSTLYPAPYSPPPPISVSDIPIPSTPIAQRIHDYAKLRLPEPTYNHSMRVYLYGIAMKRYRFPSWTFTEETYFLSCLLHDIGTTEENLHRTHLSFEFYGGILALEVLQSAGAIAVASDVVAPREQAESVTEAIIRHQDLCQKGKITVLGQLLQLATIFDNTGTHSELVHRATIADVTKHYPRLKWSDCFTAVIHRENSLKPWAHTTTLGEEEFPAKVQGNKLMAEYE</sequence>
<evidence type="ECO:0000259" key="1">
    <source>
        <dbReference type="SMART" id="SM00471"/>
    </source>
</evidence>
<dbReference type="HOGENOM" id="CLU_079935_0_0_1"/>
<dbReference type="Gene3D" id="1.10.3210.10">
    <property type="entry name" value="Hypothetical protein af1432"/>
    <property type="match status" value="1"/>
</dbReference>